<dbReference type="SUPFAM" id="SSF57850">
    <property type="entry name" value="RING/U-box"/>
    <property type="match status" value="1"/>
</dbReference>
<keyword evidence="5" id="KW-1185">Reference proteome</keyword>
<organism evidence="4 5">
    <name type="scientific">Ophiobolus disseminans</name>
    <dbReference type="NCBI Taxonomy" id="1469910"/>
    <lineage>
        <taxon>Eukaryota</taxon>
        <taxon>Fungi</taxon>
        <taxon>Dikarya</taxon>
        <taxon>Ascomycota</taxon>
        <taxon>Pezizomycotina</taxon>
        <taxon>Dothideomycetes</taxon>
        <taxon>Pleosporomycetidae</taxon>
        <taxon>Pleosporales</taxon>
        <taxon>Pleosporineae</taxon>
        <taxon>Phaeosphaeriaceae</taxon>
        <taxon>Ophiobolus</taxon>
    </lineage>
</organism>
<dbReference type="Gene3D" id="3.30.40.10">
    <property type="entry name" value="Zinc/RING finger domain, C3HC4 (zinc finger)"/>
    <property type="match status" value="1"/>
</dbReference>
<keyword evidence="1" id="KW-0479">Metal-binding</keyword>
<protein>
    <recommendedName>
        <fullName evidence="3">RING-type domain-containing protein</fullName>
    </recommendedName>
</protein>
<gene>
    <name evidence="4" type="ORF">CC86DRAFT_64329</name>
</gene>
<dbReference type="Proteomes" id="UP000799424">
    <property type="component" value="Unassembled WGS sequence"/>
</dbReference>
<reference evidence="4" key="1">
    <citation type="journal article" date="2020" name="Stud. Mycol.">
        <title>101 Dothideomycetes genomes: a test case for predicting lifestyles and emergence of pathogens.</title>
        <authorList>
            <person name="Haridas S."/>
            <person name="Albert R."/>
            <person name="Binder M."/>
            <person name="Bloem J."/>
            <person name="Labutti K."/>
            <person name="Salamov A."/>
            <person name="Andreopoulos B."/>
            <person name="Baker S."/>
            <person name="Barry K."/>
            <person name="Bills G."/>
            <person name="Bluhm B."/>
            <person name="Cannon C."/>
            <person name="Castanera R."/>
            <person name="Culley D."/>
            <person name="Daum C."/>
            <person name="Ezra D."/>
            <person name="Gonzalez J."/>
            <person name="Henrissat B."/>
            <person name="Kuo A."/>
            <person name="Liang C."/>
            <person name="Lipzen A."/>
            <person name="Lutzoni F."/>
            <person name="Magnuson J."/>
            <person name="Mondo S."/>
            <person name="Nolan M."/>
            <person name="Ohm R."/>
            <person name="Pangilinan J."/>
            <person name="Park H.-J."/>
            <person name="Ramirez L."/>
            <person name="Alfaro M."/>
            <person name="Sun H."/>
            <person name="Tritt A."/>
            <person name="Yoshinaga Y."/>
            <person name="Zwiers L.-H."/>
            <person name="Turgeon B."/>
            <person name="Goodwin S."/>
            <person name="Spatafora J."/>
            <person name="Crous P."/>
            <person name="Grigoriev I."/>
        </authorList>
    </citation>
    <scope>NUCLEOTIDE SEQUENCE</scope>
    <source>
        <strain evidence="4">CBS 113818</strain>
    </source>
</reference>
<accession>A0A6A6ZQT7</accession>
<dbReference type="GO" id="GO:0008270">
    <property type="term" value="F:zinc ion binding"/>
    <property type="evidence" value="ECO:0007669"/>
    <property type="project" value="UniProtKB-KW"/>
</dbReference>
<dbReference type="EMBL" id="MU006232">
    <property type="protein sequence ID" value="KAF2823198.1"/>
    <property type="molecule type" value="Genomic_DNA"/>
</dbReference>
<evidence type="ECO:0000313" key="4">
    <source>
        <dbReference type="EMBL" id="KAF2823198.1"/>
    </source>
</evidence>
<name>A0A6A6ZQT7_9PLEO</name>
<dbReference type="AlphaFoldDB" id="A0A6A6ZQT7"/>
<dbReference type="OrthoDB" id="10556405at2759"/>
<dbReference type="InterPro" id="IPR001841">
    <property type="entry name" value="Znf_RING"/>
</dbReference>
<feature type="region of interest" description="Disordered" evidence="2">
    <location>
        <begin position="80"/>
        <end position="120"/>
    </location>
</feature>
<evidence type="ECO:0000256" key="2">
    <source>
        <dbReference type="SAM" id="MobiDB-lite"/>
    </source>
</evidence>
<proteinExistence type="predicted"/>
<dbReference type="PROSITE" id="PS50089">
    <property type="entry name" value="ZF_RING_2"/>
    <property type="match status" value="1"/>
</dbReference>
<evidence type="ECO:0000259" key="3">
    <source>
        <dbReference type="PROSITE" id="PS50089"/>
    </source>
</evidence>
<keyword evidence="1" id="KW-0863">Zinc-finger</keyword>
<evidence type="ECO:0000256" key="1">
    <source>
        <dbReference type="PROSITE-ProRule" id="PRU00175"/>
    </source>
</evidence>
<feature type="region of interest" description="Disordered" evidence="2">
    <location>
        <begin position="1"/>
        <end position="22"/>
    </location>
</feature>
<dbReference type="InterPro" id="IPR013083">
    <property type="entry name" value="Znf_RING/FYVE/PHD"/>
</dbReference>
<feature type="domain" description="RING-type" evidence="3">
    <location>
        <begin position="121"/>
        <end position="162"/>
    </location>
</feature>
<sequence length="200" mass="22176">MFTTRMSTTRTSPIPTEPRVFGPHAQTVHDLTFRTPKLSFFLNTYVQPTPILELAREHRKCSICDRPMCGEIHIPRPLPIGPPKQASLPPRQISCLPERGPPGRRKPNAPGQPPPETLPDVCPNRMRCEIPVSVTVPGCGHTFGHMCLVELIVSGRLTCPTCGALWYDGVDGDKRLSVLREAWPWRATRLPVAGGQGIFM</sequence>
<feature type="compositionally biased region" description="Low complexity" evidence="2">
    <location>
        <begin position="1"/>
        <end position="14"/>
    </location>
</feature>
<evidence type="ECO:0000313" key="5">
    <source>
        <dbReference type="Proteomes" id="UP000799424"/>
    </source>
</evidence>
<keyword evidence="1" id="KW-0862">Zinc</keyword>